<protein>
    <recommendedName>
        <fullName evidence="3">Restriction endonuclease</fullName>
    </recommendedName>
</protein>
<keyword evidence="2" id="KW-1185">Reference proteome</keyword>
<accession>A0A285ZRE9</accession>
<sequence length="359" mass="41927">MTTGQLKGALLEFTIRSLMLNCGFASVRPDGHYIFQQRGTGLFFINGKGAAHDADVLMEPPIQMPFSYPSRLLFECKSYDKTIGLDVIRNALGLRYDINEFEIVSEDSIKQRQNNRRANYAISNRKRYQYQIGVASIEEFSKPAFEFAANNKIPLLSLRWFLPSNTCDLFHQIDQNYLTSIPQNVRQLLYRYLKDKSPDSKDDSIYEPLLDYLMGDLLIGAILRTFDRTINRFVIGLLETGDLLFLFSRQDNVRNLMSEFRFSDKNEARIHYNADNPTRWTLSIRGSNISTDRLELKFNVPINLVQQWLLFNYDKTAGYNLKDQFFSRIFIFHQRFSNYGLPFTLINLDSEWINNLRND</sequence>
<evidence type="ECO:0000313" key="1">
    <source>
        <dbReference type="EMBL" id="SOD12234.1"/>
    </source>
</evidence>
<organism evidence="1 2">
    <name type="scientific">Pedobacter xixiisoli</name>
    <dbReference type="NCBI Taxonomy" id="1476464"/>
    <lineage>
        <taxon>Bacteria</taxon>
        <taxon>Pseudomonadati</taxon>
        <taxon>Bacteroidota</taxon>
        <taxon>Sphingobacteriia</taxon>
        <taxon>Sphingobacteriales</taxon>
        <taxon>Sphingobacteriaceae</taxon>
        <taxon>Pedobacter</taxon>
    </lineage>
</organism>
<dbReference type="Proteomes" id="UP000219281">
    <property type="component" value="Unassembled WGS sequence"/>
</dbReference>
<gene>
    <name evidence="1" type="ORF">SAMN06297358_0562</name>
</gene>
<reference evidence="2" key="1">
    <citation type="submission" date="2017-09" db="EMBL/GenBank/DDBJ databases">
        <authorList>
            <person name="Varghese N."/>
            <person name="Submissions S."/>
        </authorList>
    </citation>
    <scope>NUCLEOTIDE SEQUENCE [LARGE SCALE GENOMIC DNA]</scope>
    <source>
        <strain evidence="2">CGMCC 1.12803</strain>
    </source>
</reference>
<dbReference type="AlphaFoldDB" id="A0A285ZRE9"/>
<proteinExistence type="predicted"/>
<dbReference type="OrthoDB" id="9182727at2"/>
<evidence type="ECO:0000313" key="2">
    <source>
        <dbReference type="Proteomes" id="UP000219281"/>
    </source>
</evidence>
<dbReference type="EMBL" id="OCMT01000001">
    <property type="protein sequence ID" value="SOD12234.1"/>
    <property type="molecule type" value="Genomic_DNA"/>
</dbReference>
<name>A0A285ZRE9_9SPHI</name>
<evidence type="ECO:0008006" key="3">
    <source>
        <dbReference type="Google" id="ProtNLM"/>
    </source>
</evidence>
<dbReference type="RefSeq" id="WP_097128423.1">
    <property type="nucleotide sequence ID" value="NZ_OCMT01000001.1"/>
</dbReference>